<keyword evidence="4" id="KW-0539">Nucleus</keyword>
<dbReference type="PANTHER" id="PTHR31636">
    <property type="entry name" value="OSJNBA0084A10.13 PROTEIN-RELATED"/>
    <property type="match status" value="1"/>
</dbReference>
<dbReference type="EMBL" id="OIVN01002840">
    <property type="protein sequence ID" value="SPD06846.1"/>
    <property type="molecule type" value="Genomic_DNA"/>
</dbReference>
<dbReference type="AlphaFoldDB" id="A0A2N9GWW2"/>
<reference evidence="6" key="1">
    <citation type="submission" date="2018-02" db="EMBL/GenBank/DDBJ databases">
        <authorList>
            <person name="Cohen D.B."/>
            <person name="Kent A.D."/>
        </authorList>
    </citation>
    <scope>NUCLEOTIDE SEQUENCE</scope>
</reference>
<organism evidence="6">
    <name type="scientific">Fagus sylvatica</name>
    <name type="common">Beechnut</name>
    <dbReference type="NCBI Taxonomy" id="28930"/>
    <lineage>
        <taxon>Eukaryota</taxon>
        <taxon>Viridiplantae</taxon>
        <taxon>Streptophyta</taxon>
        <taxon>Embryophyta</taxon>
        <taxon>Tracheophyta</taxon>
        <taxon>Spermatophyta</taxon>
        <taxon>Magnoliopsida</taxon>
        <taxon>eudicotyledons</taxon>
        <taxon>Gunneridae</taxon>
        <taxon>Pentapetalae</taxon>
        <taxon>rosids</taxon>
        <taxon>fabids</taxon>
        <taxon>Fagales</taxon>
        <taxon>Fagaceae</taxon>
        <taxon>Fagus</taxon>
    </lineage>
</organism>
<comment type="similarity">
    <text evidence="5">Belongs to the GRAS family.</text>
</comment>
<dbReference type="InterPro" id="IPR005202">
    <property type="entry name" value="TF_GRAS"/>
</dbReference>
<accession>A0A2N9GWW2</accession>
<gene>
    <name evidence="6" type="ORF">FSB_LOCUS34728</name>
</gene>
<feature type="short sequence motif" description="VHIID" evidence="5">
    <location>
        <begin position="117"/>
        <end position="121"/>
    </location>
</feature>
<evidence type="ECO:0000256" key="1">
    <source>
        <dbReference type="ARBA" id="ARBA00004123"/>
    </source>
</evidence>
<feature type="region of interest" description="Leucine repeat II (LRII)" evidence="5">
    <location>
        <begin position="168"/>
        <end position="200"/>
    </location>
</feature>
<dbReference type="Pfam" id="PF03514">
    <property type="entry name" value="GRAS"/>
    <property type="match status" value="1"/>
</dbReference>
<proteinExistence type="inferred from homology"/>
<evidence type="ECO:0000313" key="6">
    <source>
        <dbReference type="EMBL" id="SPD06846.1"/>
    </source>
</evidence>
<protein>
    <submittedName>
        <fullName evidence="6">Uncharacterized protein</fullName>
    </submittedName>
</protein>
<sequence length="399" mass="45464">MNFLLDDVKQLLMACADALSNNKMNDFNNLIALAKTVVSVRGEAIERLGNYLVQGLLAKALEIGKSENYFYDRVRDEEVECEYLLSYRNILSEMHLNFCYWAANDAIAGAMSDEEHIHIIDFQIGEGTQWISLLRRLAARPGGAPHVRITGIDDPVSRHARRGESLEAIGAEFAVMSENYNIEIVFSGLPVFAPMVTHEMLDLRPGEALAVSLPLKLHHYLDGSVDVRNPADPLLTMVKSLSPKIFTLMQQELNTSNSCFKLRFEETLLYYLAMFGSFEDTASSDNWKHINVEKHCLVRDIVNLIACEERDMVLRHERFAEWSLRLETEAGFSQRRVRTDYSEGEVFPNSSEGSNHYTVVEEDGAAFLCWKGRKLISVSAWRLQEDHSNKIRKISQWIH</sequence>
<comment type="subcellular location">
    <subcellularLocation>
        <location evidence="1">Nucleus</location>
    </subcellularLocation>
</comment>
<comment type="caution">
    <text evidence="5">Lacks conserved residue(s) required for the propagation of feature annotation.</text>
</comment>
<keyword evidence="3" id="KW-0804">Transcription</keyword>
<evidence type="ECO:0000256" key="4">
    <source>
        <dbReference type="ARBA" id="ARBA00023242"/>
    </source>
</evidence>
<name>A0A2N9GWW2_FAGSY</name>
<evidence type="ECO:0000256" key="2">
    <source>
        <dbReference type="ARBA" id="ARBA00023015"/>
    </source>
</evidence>
<evidence type="ECO:0000256" key="5">
    <source>
        <dbReference type="PROSITE-ProRule" id="PRU01191"/>
    </source>
</evidence>
<feature type="region of interest" description="SAW" evidence="5">
    <location>
        <begin position="306"/>
        <end position="382"/>
    </location>
</feature>
<keyword evidence="2" id="KW-0805">Transcription regulation</keyword>
<evidence type="ECO:0000256" key="3">
    <source>
        <dbReference type="ARBA" id="ARBA00023163"/>
    </source>
</evidence>
<dbReference type="GO" id="GO:0005634">
    <property type="term" value="C:nucleus"/>
    <property type="evidence" value="ECO:0007669"/>
    <property type="project" value="UniProtKB-SubCell"/>
</dbReference>
<dbReference type="PROSITE" id="PS50985">
    <property type="entry name" value="GRAS"/>
    <property type="match status" value="1"/>
</dbReference>